<dbReference type="Proteomes" id="UP000247763">
    <property type="component" value="Chromosome"/>
</dbReference>
<evidence type="ECO:0000259" key="10">
    <source>
        <dbReference type="PROSITE" id="PS50893"/>
    </source>
</evidence>
<dbReference type="SMART" id="SM00382">
    <property type="entry name" value="AAA"/>
    <property type="match status" value="1"/>
</dbReference>
<keyword evidence="2" id="KW-0813">Transport</keyword>
<accession>A0A2Z3I520</accession>
<dbReference type="CDD" id="cd03246">
    <property type="entry name" value="ABCC_Protease_Secretion"/>
    <property type="match status" value="1"/>
</dbReference>
<evidence type="ECO:0000256" key="7">
    <source>
        <dbReference type="ARBA" id="ARBA00022989"/>
    </source>
</evidence>
<keyword evidence="13" id="KW-1185">Reference proteome</keyword>
<feature type="transmembrane region" description="Helical" evidence="9">
    <location>
        <begin position="151"/>
        <end position="169"/>
    </location>
</feature>
<dbReference type="GO" id="GO:0005886">
    <property type="term" value="C:plasma membrane"/>
    <property type="evidence" value="ECO:0007669"/>
    <property type="project" value="UniProtKB-SubCell"/>
</dbReference>
<dbReference type="EMBL" id="CP029479">
    <property type="protein sequence ID" value="AWM78828.1"/>
    <property type="molecule type" value="Genomic_DNA"/>
</dbReference>
<dbReference type="SUPFAM" id="SSF90123">
    <property type="entry name" value="ABC transporter transmembrane region"/>
    <property type="match status" value="1"/>
</dbReference>
<dbReference type="GO" id="GO:0005524">
    <property type="term" value="F:ATP binding"/>
    <property type="evidence" value="ECO:0007669"/>
    <property type="project" value="UniProtKB-KW"/>
</dbReference>
<feature type="transmembrane region" description="Helical" evidence="9">
    <location>
        <begin position="49"/>
        <end position="71"/>
    </location>
</feature>
<dbReference type="InterPro" id="IPR036640">
    <property type="entry name" value="ABC1_TM_sf"/>
</dbReference>
<dbReference type="GO" id="GO:0030256">
    <property type="term" value="C:type I protein secretion system complex"/>
    <property type="evidence" value="ECO:0007669"/>
    <property type="project" value="InterPro"/>
</dbReference>
<feature type="domain" description="ABC transmembrane type-1" evidence="11">
    <location>
        <begin position="20"/>
        <end position="295"/>
    </location>
</feature>
<dbReference type="Pfam" id="PF00664">
    <property type="entry name" value="ABC_membrane"/>
    <property type="match status" value="1"/>
</dbReference>
<protein>
    <submittedName>
        <fullName evidence="12">Type I secretion system permease/ATPase</fullName>
    </submittedName>
</protein>
<keyword evidence="6" id="KW-0067">ATP-binding</keyword>
<dbReference type="NCBIfam" id="TIGR01842">
    <property type="entry name" value="type_I_sec_PrtD"/>
    <property type="match status" value="1"/>
</dbReference>
<keyword evidence="5" id="KW-0547">Nucleotide-binding</keyword>
<reference evidence="13" key="1">
    <citation type="submission" date="2018-05" db="EMBL/GenBank/DDBJ databases">
        <title>Genome sequencing of Phenylobacterium sp. HYN0004.</title>
        <authorList>
            <person name="Yi H."/>
            <person name="Baek C."/>
        </authorList>
    </citation>
    <scope>NUCLEOTIDE SEQUENCE [LARGE SCALE GENOMIC DNA]</scope>
    <source>
        <strain evidence="13">HYN0004</strain>
    </source>
</reference>
<dbReference type="PANTHER" id="PTHR24221:SF248">
    <property type="entry name" value="ABC TRANSPORTER TRANSMEMBRANE REGION"/>
    <property type="match status" value="1"/>
</dbReference>
<sequence>MPDNPLTRAVKEGRRPLIYAGVFSLVSNLLYFAMPLYTTHIYGGVLPSGSVPTLLVLTFGVLAAFAMSSIIDHYRSKVLISFGVLLDQRVSAHVFGALFEGAARGMPQARSQALRDLDSFRQMLTGPAFGVLFDLPWMPLFMLVLFVVDPVIGVITFLGALVLFGVALLQDIRTRPLMQEANEAALRSYGFTDQALKNNEVVRAMGLTEPLAARWRGFRQTTMDRSSVASDDASFMSNISRGLRQGIQVLIIAVGAWLVVTGKIHAGLLFANMILGARALQPIDRLVASWDSLMNGARAFERLTTVFEGYQEPRPATALPKAKGLLTVEGVNFAPPGAGRFVLQALAFRVEPGEMLGIIGPSGAGKSTLARLIVGIWPPTHGSIRLDGADVHAWERTDFGRNVGYLPQDTELFPGTVRDNIARFRDDITDEMVVGAAQAAGVHAMILRLPQGYETDLGESGRILSAGQRQRVGLARALIGDPSLLVLDEPNAALDAEGEEALLTALEAAKARGATIVLVAHKPSIFRAADKMLVLRDGRMEAFGPRDAVMAKFAPGAAAPLRAVEGGGPR</sequence>
<evidence type="ECO:0000256" key="6">
    <source>
        <dbReference type="ARBA" id="ARBA00022840"/>
    </source>
</evidence>
<dbReference type="GO" id="GO:0016887">
    <property type="term" value="F:ATP hydrolysis activity"/>
    <property type="evidence" value="ECO:0007669"/>
    <property type="project" value="InterPro"/>
</dbReference>
<evidence type="ECO:0000313" key="13">
    <source>
        <dbReference type="Proteomes" id="UP000247763"/>
    </source>
</evidence>
<evidence type="ECO:0000256" key="2">
    <source>
        <dbReference type="ARBA" id="ARBA00022448"/>
    </source>
</evidence>
<dbReference type="KEGG" id="phb:HYN04_10635"/>
<dbReference type="PROSITE" id="PS50929">
    <property type="entry name" value="ABC_TM1F"/>
    <property type="match status" value="1"/>
</dbReference>
<evidence type="ECO:0000256" key="1">
    <source>
        <dbReference type="ARBA" id="ARBA00004651"/>
    </source>
</evidence>
<dbReference type="SUPFAM" id="SSF52540">
    <property type="entry name" value="P-loop containing nucleoside triphosphate hydrolases"/>
    <property type="match status" value="1"/>
</dbReference>
<dbReference type="OrthoDB" id="9787557at2"/>
<feature type="transmembrane region" description="Helical" evidence="9">
    <location>
        <begin position="124"/>
        <end position="145"/>
    </location>
</feature>
<dbReference type="InterPro" id="IPR010128">
    <property type="entry name" value="ATPase_T1SS_PrtD-like"/>
</dbReference>
<feature type="transmembrane region" description="Helical" evidence="9">
    <location>
        <begin position="17"/>
        <end position="37"/>
    </location>
</feature>
<dbReference type="InterPro" id="IPR017871">
    <property type="entry name" value="ABC_transporter-like_CS"/>
</dbReference>
<dbReference type="FunFam" id="3.40.50.300:FF:001444">
    <property type="entry name" value="ABC transporter ATP-binding protein"/>
    <property type="match status" value="1"/>
</dbReference>
<proteinExistence type="predicted"/>
<dbReference type="GO" id="GO:0034040">
    <property type="term" value="F:ATPase-coupled lipid transmembrane transporter activity"/>
    <property type="evidence" value="ECO:0007669"/>
    <property type="project" value="TreeGrafter"/>
</dbReference>
<keyword evidence="3" id="KW-1003">Cell membrane</keyword>
<evidence type="ECO:0000256" key="3">
    <source>
        <dbReference type="ARBA" id="ARBA00022475"/>
    </source>
</evidence>
<dbReference type="InterPro" id="IPR039421">
    <property type="entry name" value="Type_1_exporter"/>
</dbReference>
<feature type="domain" description="ABC transporter" evidence="10">
    <location>
        <begin position="326"/>
        <end position="562"/>
    </location>
</feature>
<name>A0A2Z3I520_9CAUL</name>
<evidence type="ECO:0000256" key="9">
    <source>
        <dbReference type="SAM" id="Phobius"/>
    </source>
</evidence>
<comment type="subcellular location">
    <subcellularLocation>
        <location evidence="1">Cell membrane</location>
        <topology evidence="1">Multi-pass membrane protein</topology>
    </subcellularLocation>
</comment>
<evidence type="ECO:0000256" key="8">
    <source>
        <dbReference type="ARBA" id="ARBA00023136"/>
    </source>
</evidence>
<dbReference type="InterPro" id="IPR003593">
    <property type="entry name" value="AAA+_ATPase"/>
</dbReference>
<dbReference type="Gene3D" id="1.20.1560.10">
    <property type="entry name" value="ABC transporter type 1, transmembrane domain"/>
    <property type="match status" value="1"/>
</dbReference>
<dbReference type="Gene3D" id="3.40.50.300">
    <property type="entry name" value="P-loop containing nucleotide triphosphate hydrolases"/>
    <property type="match status" value="1"/>
</dbReference>
<dbReference type="AlphaFoldDB" id="A0A2Z3I520"/>
<gene>
    <name evidence="12" type="ORF">HYN04_10635</name>
</gene>
<dbReference type="GO" id="GO:0140359">
    <property type="term" value="F:ABC-type transporter activity"/>
    <property type="evidence" value="ECO:0007669"/>
    <property type="project" value="InterPro"/>
</dbReference>
<keyword evidence="7 9" id="KW-1133">Transmembrane helix</keyword>
<evidence type="ECO:0000259" key="11">
    <source>
        <dbReference type="PROSITE" id="PS50929"/>
    </source>
</evidence>
<dbReference type="PROSITE" id="PS50893">
    <property type="entry name" value="ABC_TRANSPORTER_2"/>
    <property type="match status" value="1"/>
</dbReference>
<dbReference type="InterPro" id="IPR027417">
    <property type="entry name" value="P-loop_NTPase"/>
</dbReference>
<dbReference type="InterPro" id="IPR003439">
    <property type="entry name" value="ABC_transporter-like_ATP-bd"/>
</dbReference>
<keyword evidence="4 9" id="KW-0812">Transmembrane</keyword>
<dbReference type="Pfam" id="PF00005">
    <property type="entry name" value="ABC_tran"/>
    <property type="match status" value="1"/>
</dbReference>
<dbReference type="PANTHER" id="PTHR24221">
    <property type="entry name" value="ATP-BINDING CASSETTE SUB-FAMILY B"/>
    <property type="match status" value="1"/>
</dbReference>
<feature type="transmembrane region" description="Helical" evidence="9">
    <location>
        <begin position="249"/>
        <end position="275"/>
    </location>
</feature>
<organism evidence="12 13">
    <name type="scientific">Phenylobacterium parvum</name>
    <dbReference type="NCBI Taxonomy" id="2201350"/>
    <lineage>
        <taxon>Bacteria</taxon>
        <taxon>Pseudomonadati</taxon>
        <taxon>Pseudomonadota</taxon>
        <taxon>Alphaproteobacteria</taxon>
        <taxon>Caulobacterales</taxon>
        <taxon>Caulobacteraceae</taxon>
        <taxon>Phenylobacterium</taxon>
    </lineage>
</organism>
<evidence type="ECO:0000313" key="12">
    <source>
        <dbReference type="EMBL" id="AWM78828.1"/>
    </source>
</evidence>
<dbReference type="GO" id="GO:0030253">
    <property type="term" value="P:protein secretion by the type I secretion system"/>
    <property type="evidence" value="ECO:0007669"/>
    <property type="project" value="InterPro"/>
</dbReference>
<evidence type="ECO:0000256" key="5">
    <source>
        <dbReference type="ARBA" id="ARBA00022741"/>
    </source>
</evidence>
<dbReference type="PROSITE" id="PS00211">
    <property type="entry name" value="ABC_TRANSPORTER_1"/>
    <property type="match status" value="1"/>
</dbReference>
<evidence type="ECO:0000256" key="4">
    <source>
        <dbReference type="ARBA" id="ARBA00022692"/>
    </source>
</evidence>
<keyword evidence="8 9" id="KW-0472">Membrane</keyword>
<dbReference type="InterPro" id="IPR011527">
    <property type="entry name" value="ABC1_TM_dom"/>
</dbReference>